<feature type="compositionally biased region" description="Basic and acidic residues" evidence="1">
    <location>
        <begin position="90"/>
        <end position="106"/>
    </location>
</feature>
<feature type="compositionally biased region" description="Basic and acidic residues" evidence="1">
    <location>
        <begin position="60"/>
        <end position="71"/>
    </location>
</feature>
<sequence length="112" mass="12271">MGSSSKKVDKTKAKAKKVVSSSSSSSSAKDRSAATTPPPGELMDLVETFLSEHSFTGAHDAFKKQREKKEVGGGFRQGQGRARQGLQQRSELRVQRQRGCRHEGRRCPRGVL</sequence>
<feature type="compositionally biased region" description="Basic and acidic residues" evidence="1">
    <location>
        <begin position="1"/>
        <end position="12"/>
    </location>
</feature>
<evidence type="ECO:0000313" key="2">
    <source>
        <dbReference type="EMBL" id="KAG3175925.1"/>
    </source>
</evidence>
<feature type="compositionally biased region" description="Low complexity" evidence="1">
    <location>
        <begin position="18"/>
        <end position="27"/>
    </location>
</feature>
<dbReference type="AlphaFoldDB" id="A0A8T1GTF9"/>
<evidence type="ECO:0000256" key="1">
    <source>
        <dbReference type="SAM" id="MobiDB-lite"/>
    </source>
</evidence>
<organism evidence="2 3">
    <name type="scientific">Phytophthora cactorum</name>
    <dbReference type="NCBI Taxonomy" id="29920"/>
    <lineage>
        <taxon>Eukaryota</taxon>
        <taxon>Sar</taxon>
        <taxon>Stramenopiles</taxon>
        <taxon>Oomycota</taxon>
        <taxon>Peronosporomycetes</taxon>
        <taxon>Peronosporales</taxon>
        <taxon>Peronosporaceae</taxon>
        <taxon>Phytophthora</taxon>
    </lineage>
</organism>
<protein>
    <recommendedName>
        <fullName evidence="4">LisH domain-containing protein</fullName>
    </recommendedName>
</protein>
<reference evidence="2" key="1">
    <citation type="submission" date="2018-05" db="EMBL/GenBank/DDBJ databases">
        <title>Effector identification in a new, highly contiguous assembly of the strawberry crown rot pathogen Phytophthora cactorum.</title>
        <authorList>
            <person name="Armitage A.D."/>
            <person name="Nellist C.F."/>
            <person name="Bates H."/>
            <person name="Vickerstaff R.J."/>
            <person name="Harrison R.J."/>
        </authorList>
    </citation>
    <scope>NUCLEOTIDE SEQUENCE</scope>
    <source>
        <strain evidence="2">P421</strain>
    </source>
</reference>
<proteinExistence type="predicted"/>
<gene>
    <name evidence="2" type="ORF">PC129_g25565</name>
</gene>
<dbReference type="EMBL" id="RCMV01006580">
    <property type="protein sequence ID" value="KAG3175925.1"/>
    <property type="molecule type" value="Genomic_DNA"/>
</dbReference>
<feature type="region of interest" description="Disordered" evidence="1">
    <location>
        <begin position="60"/>
        <end position="112"/>
    </location>
</feature>
<name>A0A8T1GTF9_9STRA</name>
<accession>A0A8T1GTF9</accession>
<comment type="caution">
    <text evidence="2">The sequence shown here is derived from an EMBL/GenBank/DDBJ whole genome shotgun (WGS) entry which is preliminary data.</text>
</comment>
<feature type="region of interest" description="Disordered" evidence="1">
    <location>
        <begin position="1"/>
        <end position="41"/>
    </location>
</feature>
<feature type="compositionally biased region" description="Low complexity" evidence="1">
    <location>
        <begin position="78"/>
        <end position="89"/>
    </location>
</feature>
<evidence type="ECO:0000313" key="3">
    <source>
        <dbReference type="Proteomes" id="UP000760860"/>
    </source>
</evidence>
<evidence type="ECO:0008006" key="4">
    <source>
        <dbReference type="Google" id="ProtNLM"/>
    </source>
</evidence>
<dbReference type="Proteomes" id="UP000760860">
    <property type="component" value="Unassembled WGS sequence"/>
</dbReference>